<evidence type="ECO:0000313" key="3">
    <source>
        <dbReference type="Proteomes" id="UP000011648"/>
    </source>
</evidence>
<accession>M0A0T2</accession>
<keyword evidence="3" id="KW-1185">Reference proteome</keyword>
<sequence>MSVHTSQRLESTDLEDTGSNSAEIDEIFALLSNSRRRAALRILVDHGPLDFGDLVDMVAEIEYGRPIEDISGNERHTIYVSMQQTHLGRLEENDIVKRDRDTGTVELGPNANMMTEWISKIDGGDSIGSKLKRALKI</sequence>
<name>M0A0T2_9EURY</name>
<organism evidence="2 3">
    <name type="scientific">Natrialba taiwanensis DSM 12281</name>
    <dbReference type="NCBI Taxonomy" id="1230458"/>
    <lineage>
        <taxon>Archaea</taxon>
        <taxon>Methanobacteriati</taxon>
        <taxon>Methanobacteriota</taxon>
        <taxon>Stenosarchaea group</taxon>
        <taxon>Halobacteria</taxon>
        <taxon>Halobacteriales</taxon>
        <taxon>Natrialbaceae</taxon>
        <taxon>Natrialba</taxon>
    </lineage>
</organism>
<dbReference type="Proteomes" id="UP000011648">
    <property type="component" value="Unassembled WGS sequence"/>
</dbReference>
<dbReference type="InterPro" id="IPR036388">
    <property type="entry name" value="WH-like_DNA-bd_sf"/>
</dbReference>
<dbReference type="RefSeq" id="WP_006825844.1">
    <property type="nucleotide sequence ID" value="NZ_AOIL01000037.1"/>
</dbReference>
<dbReference type="AlphaFoldDB" id="M0A0T2"/>
<protein>
    <recommendedName>
        <fullName evidence="1">DUF7344 domain-containing protein</fullName>
    </recommendedName>
</protein>
<dbReference type="Pfam" id="PF24035">
    <property type="entry name" value="DUF7344"/>
    <property type="match status" value="1"/>
</dbReference>
<evidence type="ECO:0000313" key="2">
    <source>
        <dbReference type="EMBL" id="ELY91442.1"/>
    </source>
</evidence>
<dbReference type="InterPro" id="IPR055768">
    <property type="entry name" value="DUF7344"/>
</dbReference>
<feature type="domain" description="DUF7344" evidence="1">
    <location>
        <begin position="28"/>
        <end position="106"/>
    </location>
</feature>
<dbReference type="EMBL" id="AOIL01000037">
    <property type="protein sequence ID" value="ELY91442.1"/>
    <property type="molecule type" value="Genomic_DNA"/>
</dbReference>
<evidence type="ECO:0000259" key="1">
    <source>
        <dbReference type="Pfam" id="PF24035"/>
    </source>
</evidence>
<proteinExistence type="predicted"/>
<dbReference type="PATRIC" id="fig|1230458.4.peg.2102"/>
<dbReference type="Gene3D" id="1.10.10.10">
    <property type="entry name" value="Winged helix-like DNA-binding domain superfamily/Winged helix DNA-binding domain"/>
    <property type="match status" value="1"/>
</dbReference>
<dbReference type="InterPro" id="IPR036390">
    <property type="entry name" value="WH_DNA-bd_sf"/>
</dbReference>
<reference evidence="2 3" key="1">
    <citation type="journal article" date="2014" name="PLoS Genet.">
        <title>Phylogenetically driven sequencing of extremely halophilic archaea reveals strategies for static and dynamic osmo-response.</title>
        <authorList>
            <person name="Becker E.A."/>
            <person name="Seitzer P.M."/>
            <person name="Tritt A."/>
            <person name="Larsen D."/>
            <person name="Krusor M."/>
            <person name="Yao A.I."/>
            <person name="Wu D."/>
            <person name="Madern D."/>
            <person name="Eisen J.A."/>
            <person name="Darling A.E."/>
            <person name="Facciotti M.T."/>
        </authorList>
    </citation>
    <scope>NUCLEOTIDE SEQUENCE [LARGE SCALE GENOMIC DNA]</scope>
    <source>
        <strain evidence="2 3">DSM 12281</strain>
    </source>
</reference>
<gene>
    <name evidence="2" type="ORF">C484_10456</name>
</gene>
<dbReference type="OrthoDB" id="181380at2157"/>
<dbReference type="SUPFAM" id="SSF46785">
    <property type="entry name" value="Winged helix' DNA-binding domain"/>
    <property type="match status" value="1"/>
</dbReference>
<comment type="caution">
    <text evidence="2">The sequence shown here is derived from an EMBL/GenBank/DDBJ whole genome shotgun (WGS) entry which is preliminary data.</text>
</comment>